<keyword evidence="3" id="KW-1185">Reference proteome</keyword>
<proteinExistence type="predicted"/>
<dbReference type="Proteomes" id="UP000536685">
    <property type="component" value="Unassembled WGS sequence"/>
</dbReference>
<feature type="transmembrane region" description="Helical" evidence="1">
    <location>
        <begin position="143"/>
        <end position="159"/>
    </location>
</feature>
<gene>
    <name evidence="2" type="ORF">HD599_001663</name>
</gene>
<evidence type="ECO:0000313" key="2">
    <source>
        <dbReference type="EMBL" id="MBB5843340.1"/>
    </source>
</evidence>
<evidence type="ECO:0000313" key="3">
    <source>
        <dbReference type="Proteomes" id="UP000536685"/>
    </source>
</evidence>
<accession>A0A841AHM4</accession>
<evidence type="ECO:0000256" key="1">
    <source>
        <dbReference type="SAM" id="Phobius"/>
    </source>
</evidence>
<dbReference type="InterPro" id="IPR049713">
    <property type="entry name" value="Pr6Pr-like"/>
</dbReference>
<feature type="transmembrane region" description="Helical" evidence="1">
    <location>
        <begin position="7"/>
        <end position="26"/>
    </location>
</feature>
<dbReference type="EMBL" id="JACHMJ010000001">
    <property type="protein sequence ID" value="MBB5843340.1"/>
    <property type="molecule type" value="Genomic_DNA"/>
</dbReference>
<dbReference type="NCBIfam" id="NF038065">
    <property type="entry name" value="Pr6Pr"/>
    <property type="match status" value="1"/>
</dbReference>
<dbReference type="RefSeq" id="WP_184235906.1">
    <property type="nucleotide sequence ID" value="NZ_JACHMJ010000001.1"/>
</dbReference>
<feature type="transmembrane region" description="Helical" evidence="1">
    <location>
        <begin position="46"/>
        <end position="67"/>
    </location>
</feature>
<keyword evidence="1" id="KW-0472">Membrane</keyword>
<feature type="transmembrane region" description="Helical" evidence="1">
    <location>
        <begin position="110"/>
        <end position="131"/>
    </location>
</feature>
<name>A0A841AHM4_9MICO</name>
<feature type="transmembrane region" description="Helical" evidence="1">
    <location>
        <begin position="79"/>
        <end position="98"/>
    </location>
</feature>
<feature type="transmembrane region" description="Helical" evidence="1">
    <location>
        <begin position="192"/>
        <end position="213"/>
    </location>
</feature>
<comment type="caution">
    <text evidence="2">The sequence shown here is derived from an EMBL/GenBank/DDBJ whole genome shotgun (WGS) entry which is preliminary data.</text>
</comment>
<protein>
    <submittedName>
        <fullName evidence="2">Carbon starvation protein CstA</fullName>
    </submittedName>
</protein>
<keyword evidence="1" id="KW-0812">Transmembrane</keyword>
<organism evidence="2 3">
    <name type="scientific">Conyzicola lurida</name>
    <dbReference type="NCBI Taxonomy" id="1172621"/>
    <lineage>
        <taxon>Bacteria</taxon>
        <taxon>Bacillati</taxon>
        <taxon>Actinomycetota</taxon>
        <taxon>Actinomycetes</taxon>
        <taxon>Micrococcales</taxon>
        <taxon>Microbacteriaceae</taxon>
        <taxon>Conyzicola</taxon>
    </lineage>
</organism>
<sequence length="223" mass="24287">MRPTFAILRTVVAVGIDAAIVGQLLVSLDVWAGVATGTNLVNFFSFFTIGSNVLAAVVLLIGAVLLLRGDGADPGWFTLLRACAVTYMVVTGIVYNTLLRGIELPQGETLGWSNEVLHLVAPLYLLVDWLFAPGRTPVRAKRLLVVLIFPLAWTAYTLLRGPFVVDEIRGNAFWYPYPFLNPHASDGGYLTVWFYVVLIAVVIAAVGAGVLWLSRREPARTAD</sequence>
<dbReference type="AlphaFoldDB" id="A0A841AHM4"/>
<keyword evidence="1" id="KW-1133">Transmembrane helix</keyword>
<reference evidence="2 3" key="1">
    <citation type="submission" date="2020-08" db="EMBL/GenBank/DDBJ databases">
        <title>Sequencing the genomes of 1000 actinobacteria strains.</title>
        <authorList>
            <person name="Klenk H.-P."/>
        </authorList>
    </citation>
    <scope>NUCLEOTIDE SEQUENCE [LARGE SCALE GENOMIC DNA]</scope>
    <source>
        <strain evidence="2 3">DSM 105784</strain>
    </source>
</reference>